<dbReference type="Pfam" id="PF12937">
    <property type="entry name" value="F-box-like"/>
    <property type="match status" value="1"/>
</dbReference>
<name>A0A1Y2EMQ4_9FUNG</name>
<proteinExistence type="predicted"/>
<sequence>MKTNVSTQTLLSEEVIELLLKNYISTTGQNQFKDILSDYSFTGKSTTTSAGTSTHDLTKKVTSVTAQTSEKSKEAKVQSEYISKIPTDVVINISKYLSVEDFCNFSMTCKKLYSNINCASIWYNFLKRDYSEQFKTIKNSVDLYDLYRYFDTNTLCAKNLSIAEMGKNWKLEEDGAVLTDVCWFDVNGEFKYVTNGTYIVKCIIKIENVSGGLIGLDFIARFEGAEEPYKYSLSKVQYDNLKGIGWQPLTCFKIKVNNPQLYTKVRIQIVNKKCYWKYGFSIKSIILKRTED</sequence>
<dbReference type="Pfam" id="PF14299">
    <property type="entry name" value="PP2"/>
    <property type="match status" value="1"/>
</dbReference>
<protein>
    <recommendedName>
        <fullName evidence="1">F-box domain-containing protein</fullName>
    </recommendedName>
</protein>
<dbReference type="AlphaFoldDB" id="A0A1Y2EMQ4"/>
<dbReference type="InterPro" id="IPR001810">
    <property type="entry name" value="F-box_dom"/>
</dbReference>
<dbReference type="CDD" id="cd09917">
    <property type="entry name" value="F-box_SF"/>
    <property type="match status" value="1"/>
</dbReference>
<dbReference type="STRING" id="1754190.A0A1Y2EMQ4"/>
<dbReference type="Gene3D" id="1.20.1280.50">
    <property type="match status" value="1"/>
</dbReference>
<accession>A0A1Y2EMQ4</accession>
<dbReference type="EMBL" id="MCOG01000037">
    <property type="protein sequence ID" value="ORY72817.1"/>
    <property type="molecule type" value="Genomic_DNA"/>
</dbReference>
<evidence type="ECO:0000313" key="3">
    <source>
        <dbReference type="Proteomes" id="UP000193920"/>
    </source>
</evidence>
<reference evidence="2 3" key="1">
    <citation type="submission" date="2016-08" db="EMBL/GenBank/DDBJ databases">
        <title>A Parts List for Fungal Cellulosomes Revealed by Comparative Genomics.</title>
        <authorList>
            <consortium name="DOE Joint Genome Institute"/>
            <person name="Haitjema C.H."/>
            <person name="Gilmore S.P."/>
            <person name="Henske J.K."/>
            <person name="Solomon K.V."/>
            <person name="De Groot R."/>
            <person name="Kuo A."/>
            <person name="Mondo S.J."/>
            <person name="Salamov A.A."/>
            <person name="Labutti K."/>
            <person name="Zhao Z."/>
            <person name="Chiniquy J."/>
            <person name="Barry K."/>
            <person name="Brewer H.M."/>
            <person name="Purvine S.O."/>
            <person name="Wright A.T."/>
            <person name="Boxma B."/>
            <person name="Van Alen T."/>
            <person name="Hackstein J.H."/>
            <person name="Baker S.E."/>
            <person name="Grigoriev I.V."/>
            <person name="O'Malley M.A."/>
        </authorList>
    </citation>
    <scope>NUCLEOTIDE SEQUENCE [LARGE SCALE GENOMIC DNA]</scope>
    <source>
        <strain evidence="2 3">G1</strain>
    </source>
</reference>
<dbReference type="PROSITE" id="PS50181">
    <property type="entry name" value="FBOX"/>
    <property type="match status" value="1"/>
</dbReference>
<dbReference type="InterPro" id="IPR036047">
    <property type="entry name" value="F-box-like_dom_sf"/>
</dbReference>
<dbReference type="SUPFAM" id="SSF81383">
    <property type="entry name" value="F-box domain"/>
    <property type="match status" value="1"/>
</dbReference>
<feature type="domain" description="F-box" evidence="1">
    <location>
        <begin position="79"/>
        <end position="125"/>
    </location>
</feature>
<evidence type="ECO:0000313" key="2">
    <source>
        <dbReference type="EMBL" id="ORY72817.1"/>
    </source>
</evidence>
<dbReference type="Proteomes" id="UP000193920">
    <property type="component" value="Unassembled WGS sequence"/>
</dbReference>
<evidence type="ECO:0000259" key="1">
    <source>
        <dbReference type="PROSITE" id="PS50181"/>
    </source>
</evidence>
<comment type="caution">
    <text evidence="2">The sequence shown here is derived from an EMBL/GenBank/DDBJ whole genome shotgun (WGS) entry which is preliminary data.</text>
</comment>
<keyword evidence="3" id="KW-1185">Reference proteome</keyword>
<organism evidence="2 3">
    <name type="scientific">Neocallimastix californiae</name>
    <dbReference type="NCBI Taxonomy" id="1754190"/>
    <lineage>
        <taxon>Eukaryota</taxon>
        <taxon>Fungi</taxon>
        <taxon>Fungi incertae sedis</taxon>
        <taxon>Chytridiomycota</taxon>
        <taxon>Chytridiomycota incertae sedis</taxon>
        <taxon>Neocallimastigomycetes</taxon>
        <taxon>Neocallimastigales</taxon>
        <taxon>Neocallimastigaceae</taxon>
        <taxon>Neocallimastix</taxon>
    </lineage>
</organism>
<dbReference type="InterPro" id="IPR025886">
    <property type="entry name" value="PP2-like"/>
</dbReference>
<gene>
    <name evidence="2" type="ORF">LY90DRAFT_503492</name>
</gene>
<dbReference type="OrthoDB" id="101791at2759"/>